<dbReference type="Gene3D" id="1.20.1740.10">
    <property type="entry name" value="Amino acid/polyamine transporter I"/>
    <property type="match status" value="1"/>
</dbReference>
<dbReference type="VEuPathDB" id="AmoebaDB:NF0021950"/>
<dbReference type="VEuPathDB" id="AmoebaDB:FDP41_006513"/>
<keyword evidence="5" id="KW-0029">Amino-acid transport</keyword>
<proteinExistence type="inferred from homology"/>
<feature type="region of interest" description="Disordered" evidence="8">
    <location>
        <begin position="1"/>
        <end position="39"/>
    </location>
</feature>
<feature type="domain" description="Amino acid transporter transmembrane" evidence="10">
    <location>
        <begin position="118"/>
        <end position="530"/>
    </location>
</feature>
<evidence type="ECO:0000256" key="5">
    <source>
        <dbReference type="ARBA" id="ARBA00022970"/>
    </source>
</evidence>
<name>A0A6A5BJA1_NAEFO</name>
<feature type="transmembrane region" description="Helical" evidence="9">
    <location>
        <begin position="328"/>
        <end position="353"/>
    </location>
</feature>
<dbReference type="AlphaFoldDB" id="A0A6A5BJA1"/>
<accession>A0A6A5BJA1</accession>
<evidence type="ECO:0000313" key="11">
    <source>
        <dbReference type="EMBL" id="KAF0974481.1"/>
    </source>
</evidence>
<feature type="transmembrane region" description="Helical" evidence="9">
    <location>
        <begin position="202"/>
        <end position="225"/>
    </location>
</feature>
<dbReference type="Pfam" id="PF01490">
    <property type="entry name" value="Aa_trans"/>
    <property type="match status" value="1"/>
</dbReference>
<dbReference type="PANTHER" id="PTHR22950">
    <property type="entry name" value="AMINO ACID TRANSPORTER"/>
    <property type="match status" value="1"/>
</dbReference>
<gene>
    <name evidence="11" type="ORF">FDP41_006513</name>
</gene>
<dbReference type="OrthoDB" id="28208at2759"/>
<evidence type="ECO:0000256" key="6">
    <source>
        <dbReference type="ARBA" id="ARBA00022989"/>
    </source>
</evidence>
<dbReference type="InterPro" id="IPR013057">
    <property type="entry name" value="AA_transpt_TM"/>
</dbReference>
<feature type="transmembrane region" description="Helical" evidence="9">
    <location>
        <begin position="150"/>
        <end position="171"/>
    </location>
</feature>
<reference evidence="11 12" key="1">
    <citation type="journal article" date="2019" name="Sci. Rep.">
        <title>Nanopore sequencing improves the draft genome of the human pathogenic amoeba Naegleria fowleri.</title>
        <authorList>
            <person name="Liechti N."/>
            <person name="Schurch N."/>
            <person name="Bruggmann R."/>
            <person name="Wittwer M."/>
        </authorList>
    </citation>
    <scope>NUCLEOTIDE SEQUENCE [LARGE SCALE GENOMIC DNA]</scope>
    <source>
        <strain evidence="11 12">ATCC 30894</strain>
    </source>
</reference>
<feature type="transmembrane region" description="Helical" evidence="9">
    <location>
        <begin position="365"/>
        <end position="387"/>
    </location>
</feature>
<dbReference type="EMBL" id="VFQX01000052">
    <property type="protein sequence ID" value="KAF0974481.1"/>
    <property type="molecule type" value="Genomic_DNA"/>
</dbReference>
<feature type="transmembrane region" description="Helical" evidence="9">
    <location>
        <begin position="507"/>
        <end position="529"/>
    </location>
</feature>
<keyword evidence="4 9" id="KW-0812">Transmembrane</keyword>
<evidence type="ECO:0000313" key="12">
    <source>
        <dbReference type="Proteomes" id="UP000444721"/>
    </source>
</evidence>
<keyword evidence="6 9" id="KW-1133">Transmembrane helix</keyword>
<dbReference type="OMA" id="KARMQNV"/>
<feature type="transmembrane region" description="Helical" evidence="9">
    <location>
        <begin position="448"/>
        <end position="468"/>
    </location>
</feature>
<dbReference type="Proteomes" id="UP000444721">
    <property type="component" value="Unassembled WGS sequence"/>
</dbReference>
<dbReference type="GO" id="GO:0016020">
    <property type="term" value="C:membrane"/>
    <property type="evidence" value="ECO:0007669"/>
    <property type="project" value="UniProtKB-SubCell"/>
</dbReference>
<feature type="transmembrane region" description="Helical" evidence="9">
    <location>
        <begin position="474"/>
        <end position="495"/>
    </location>
</feature>
<evidence type="ECO:0000256" key="2">
    <source>
        <dbReference type="ARBA" id="ARBA00008066"/>
    </source>
</evidence>
<dbReference type="RefSeq" id="XP_044559194.1">
    <property type="nucleotide sequence ID" value="XM_044710157.1"/>
</dbReference>
<evidence type="ECO:0000256" key="1">
    <source>
        <dbReference type="ARBA" id="ARBA00004141"/>
    </source>
</evidence>
<evidence type="ECO:0000256" key="7">
    <source>
        <dbReference type="ARBA" id="ARBA00023136"/>
    </source>
</evidence>
<sequence length="536" mass="60384">MFKHSFPPSSCWQTSSEPPLREDTARDSSSSSHEKSTIHHEYLSQELTKHCLPSLVSNESSPLLVKPHHTSKSYNNYYSYDQHETCLEDRHEHNFPQQLLKDSEYNNNASILPPPPGKSSSLSVLFNVSNSTIGAGILAIPFSFHQSGVVLGSIILCLVCIIATLAAHFLIRACEISKEYTFKRIGMKAFQSLFKKQKHSHYVGIMIDLLIIVFCFGVIVGYISIVGDYSAGLFKIMLSSDGSGGNDGSNGVFQVLSSRSFNFFLTVLILFPLTCLKRIGFLFFTSYFAVICVVYVLLVIIVGFFIKLPSLDKRLDHSILLFQTPENIFQLFVAFPILFFSFGNSITLIPIYLELKNRSQKKMSHIVNGASLICLTCYLIAGIFGYIQFGDSGIRDNILNSFPNRTSIWIIFAKFSMIILSGVAYPLVHFPLRETLDHLLFPKKPFSYVRWIVEALVFAILIVVTLLIPFDLVTIFGLTGASFGMIVMFIFPCLFYALLETNRYKKWFAFFIALICFVLGIVSTASVIYDFVMKML</sequence>
<keyword evidence="3" id="KW-0813">Transport</keyword>
<comment type="similarity">
    <text evidence="2">Belongs to the amino acid/polyamine transporter 2 family.</text>
</comment>
<feature type="compositionally biased region" description="Polar residues" evidence="8">
    <location>
        <begin position="7"/>
        <end position="17"/>
    </location>
</feature>
<feature type="transmembrane region" description="Helical" evidence="9">
    <location>
        <begin position="407"/>
        <end position="428"/>
    </location>
</feature>
<feature type="transmembrane region" description="Helical" evidence="9">
    <location>
        <begin position="260"/>
        <end position="276"/>
    </location>
</feature>
<dbReference type="GO" id="GO:0015179">
    <property type="term" value="F:L-amino acid transmembrane transporter activity"/>
    <property type="evidence" value="ECO:0007669"/>
    <property type="project" value="TreeGrafter"/>
</dbReference>
<comment type="caution">
    <text evidence="11">The sequence shown here is derived from an EMBL/GenBank/DDBJ whole genome shotgun (WGS) entry which is preliminary data.</text>
</comment>
<evidence type="ECO:0000256" key="9">
    <source>
        <dbReference type="SAM" id="Phobius"/>
    </source>
</evidence>
<organism evidence="11 12">
    <name type="scientific">Naegleria fowleri</name>
    <name type="common">Brain eating amoeba</name>
    <dbReference type="NCBI Taxonomy" id="5763"/>
    <lineage>
        <taxon>Eukaryota</taxon>
        <taxon>Discoba</taxon>
        <taxon>Heterolobosea</taxon>
        <taxon>Tetramitia</taxon>
        <taxon>Eutetramitia</taxon>
        <taxon>Vahlkampfiidae</taxon>
        <taxon>Naegleria</taxon>
    </lineage>
</organism>
<comment type="subcellular location">
    <subcellularLocation>
        <location evidence="1">Membrane</location>
        <topology evidence="1">Multi-pass membrane protein</topology>
    </subcellularLocation>
</comment>
<feature type="compositionally biased region" description="Basic and acidic residues" evidence="8">
    <location>
        <begin position="19"/>
        <end position="39"/>
    </location>
</feature>
<evidence type="ECO:0000256" key="3">
    <source>
        <dbReference type="ARBA" id="ARBA00022448"/>
    </source>
</evidence>
<keyword evidence="7 9" id="KW-0472">Membrane</keyword>
<keyword evidence="12" id="KW-1185">Reference proteome</keyword>
<dbReference type="PANTHER" id="PTHR22950:SF458">
    <property type="entry name" value="SODIUM-COUPLED NEUTRAL AMINO ACID TRANSPORTER 11-RELATED"/>
    <property type="match status" value="1"/>
</dbReference>
<evidence type="ECO:0000259" key="10">
    <source>
        <dbReference type="Pfam" id="PF01490"/>
    </source>
</evidence>
<evidence type="ECO:0000256" key="8">
    <source>
        <dbReference type="SAM" id="MobiDB-lite"/>
    </source>
</evidence>
<dbReference type="GeneID" id="68113731"/>
<evidence type="ECO:0000256" key="4">
    <source>
        <dbReference type="ARBA" id="ARBA00022692"/>
    </source>
</evidence>
<protein>
    <recommendedName>
        <fullName evidence="10">Amino acid transporter transmembrane domain-containing protein</fullName>
    </recommendedName>
</protein>
<dbReference type="VEuPathDB" id="AmoebaDB:NfTy_089390"/>
<feature type="transmembrane region" description="Helical" evidence="9">
    <location>
        <begin position="288"/>
        <end position="308"/>
    </location>
</feature>